<organism evidence="1 2">
    <name type="scientific">Sporocytophaga myxococcoides</name>
    <dbReference type="NCBI Taxonomy" id="153721"/>
    <lineage>
        <taxon>Bacteria</taxon>
        <taxon>Pseudomonadati</taxon>
        <taxon>Bacteroidota</taxon>
        <taxon>Cytophagia</taxon>
        <taxon>Cytophagales</taxon>
        <taxon>Cytophagaceae</taxon>
        <taxon>Sporocytophaga</taxon>
    </lineage>
</organism>
<gene>
    <name evidence="1" type="ORF">MYP_3166</name>
</gene>
<name>A0A098LHN9_9BACT</name>
<sequence length="103" mass="12150">MNYEELNKDEKIISTIKHLIDKFEIGNFKIKDYWDGDLCAIGLTDNEEKYLIYFSTYGDNGFFVSLENLKLEGDLDFPYEPAGDFNNVNLEDLEKIFIRHLRL</sequence>
<evidence type="ECO:0000313" key="1">
    <source>
        <dbReference type="EMBL" id="GAL85937.1"/>
    </source>
</evidence>
<proteinExistence type="predicted"/>
<protein>
    <submittedName>
        <fullName evidence="1">Uncharacterized protein</fullName>
    </submittedName>
</protein>
<comment type="caution">
    <text evidence="1">The sequence shown here is derived from an EMBL/GenBank/DDBJ whole genome shotgun (WGS) entry which is preliminary data.</text>
</comment>
<accession>A0A098LHN9</accession>
<dbReference type="EMBL" id="BBLT01000006">
    <property type="protein sequence ID" value="GAL85937.1"/>
    <property type="molecule type" value="Genomic_DNA"/>
</dbReference>
<dbReference type="RefSeq" id="WP_045465016.1">
    <property type="nucleotide sequence ID" value="NZ_BBLT01000006.1"/>
</dbReference>
<dbReference type="OrthoDB" id="982884at2"/>
<dbReference type="Proteomes" id="UP000030185">
    <property type="component" value="Unassembled WGS sequence"/>
</dbReference>
<keyword evidence="2" id="KW-1185">Reference proteome</keyword>
<dbReference type="STRING" id="153721.MYP_3166"/>
<evidence type="ECO:0000313" key="2">
    <source>
        <dbReference type="Proteomes" id="UP000030185"/>
    </source>
</evidence>
<reference evidence="1 2" key="1">
    <citation type="submission" date="2014-09" db="EMBL/GenBank/DDBJ databases">
        <title>Sporocytophaga myxococcoides PG-01 genome sequencing.</title>
        <authorList>
            <person name="Liu L."/>
            <person name="Gao P.J."/>
            <person name="Chen G.J."/>
            <person name="Wang L.S."/>
        </authorList>
    </citation>
    <scope>NUCLEOTIDE SEQUENCE [LARGE SCALE GENOMIC DNA]</scope>
    <source>
        <strain evidence="1 2">PG-01</strain>
    </source>
</reference>
<dbReference type="AlphaFoldDB" id="A0A098LHN9"/>